<sequence length="116" mass="12704">MAEARGPRPASSIGVTHYGYGRLLDGHGPWPKRRVAVEFASPYTVTRAIVIDNGLVTVERPGEPADARILFDPVTLNLMLFGRISKARAALTGDVIVPGPRPWLLPAFFRIMRLPS</sequence>
<dbReference type="EMBL" id="JACHJB010000002">
    <property type="protein sequence ID" value="MBB6348647.1"/>
    <property type="molecule type" value="Genomic_DNA"/>
</dbReference>
<dbReference type="Proteomes" id="UP000583800">
    <property type="component" value="Unassembled WGS sequence"/>
</dbReference>
<proteinExistence type="predicted"/>
<gene>
    <name evidence="1" type="ORF">FHU36_005192</name>
</gene>
<protein>
    <recommendedName>
        <fullName evidence="3">SCP2 sterol-binding domain-containing protein</fullName>
    </recommendedName>
</protein>
<reference evidence="1 2" key="1">
    <citation type="submission" date="2020-08" db="EMBL/GenBank/DDBJ databases">
        <title>Sequencing the genomes of 1000 actinobacteria strains.</title>
        <authorList>
            <person name="Klenk H.-P."/>
        </authorList>
    </citation>
    <scope>NUCLEOTIDE SEQUENCE [LARGE SCALE GENOMIC DNA]</scope>
    <source>
        <strain evidence="1 2">DSM 45913</strain>
    </source>
</reference>
<organism evidence="1 2">
    <name type="scientific">Nonomuraea muscovyensis</name>
    <dbReference type="NCBI Taxonomy" id="1124761"/>
    <lineage>
        <taxon>Bacteria</taxon>
        <taxon>Bacillati</taxon>
        <taxon>Actinomycetota</taxon>
        <taxon>Actinomycetes</taxon>
        <taxon>Streptosporangiales</taxon>
        <taxon>Streptosporangiaceae</taxon>
        <taxon>Nonomuraea</taxon>
    </lineage>
</organism>
<dbReference type="RefSeq" id="WP_185086360.1">
    <property type="nucleotide sequence ID" value="NZ_JACHJB010000002.1"/>
</dbReference>
<dbReference type="AlphaFoldDB" id="A0A7X0EY09"/>
<evidence type="ECO:0008006" key="3">
    <source>
        <dbReference type="Google" id="ProtNLM"/>
    </source>
</evidence>
<keyword evidence="2" id="KW-1185">Reference proteome</keyword>
<evidence type="ECO:0000313" key="2">
    <source>
        <dbReference type="Proteomes" id="UP000583800"/>
    </source>
</evidence>
<name>A0A7X0EY09_9ACTN</name>
<accession>A0A7X0EY09</accession>
<comment type="caution">
    <text evidence="1">The sequence shown here is derived from an EMBL/GenBank/DDBJ whole genome shotgun (WGS) entry which is preliminary data.</text>
</comment>
<evidence type="ECO:0000313" key="1">
    <source>
        <dbReference type="EMBL" id="MBB6348647.1"/>
    </source>
</evidence>